<evidence type="ECO:0000313" key="1">
    <source>
        <dbReference type="EMBL" id="MFM0106777.1"/>
    </source>
</evidence>
<gene>
    <name evidence="1" type="ORF">PQR01_25630</name>
</gene>
<dbReference type="EMBL" id="JAQQDW010000063">
    <property type="protein sequence ID" value="MFM0106777.1"/>
    <property type="molecule type" value="Genomic_DNA"/>
</dbReference>
<proteinExistence type="predicted"/>
<comment type="caution">
    <text evidence="1">The sequence shown here is derived from an EMBL/GenBank/DDBJ whole genome shotgun (WGS) entry which is preliminary data.</text>
</comment>
<name>A0ACC7NH37_9BURK</name>
<protein>
    <submittedName>
        <fullName evidence="1">Uncharacterized protein</fullName>
    </submittedName>
</protein>
<reference evidence="1 2" key="1">
    <citation type="journal article" date="2024" name="Chem. Sci.">
        <title>Discovery of megapolipeptins by genome mining of a Burkholderiales bacteria collection.</title>
        <authorList>
            <person name="Paulo B.S."/>
            <person name="Recchia M.J.J."/>
            <person name="Lee S."/>
            <person name="Fergusson C.H."/>
            <person name="Romanowski S.B."/>
            <person name="Hernandez A."/>
            <person name="Krull N."/>
            <person name="Liu D.Y."/>
            <person name="Cavanagh H."/>
            <person name="Bos A."/>
            <person name="Gray C.A."/>
            <person name="Murphy B.T."/>
            <person name="Linington R.G."/>
            <person name="Eustaquio A.S."/>
        </authorList>
    </citation>
    <scope>NUCLEOTIDE SEQUENCE [LARGE SCALE GENOMIC DNA]</scope>
    <source>
        <strain evidence="1 2">RL18-126-BIB-B</strain>
    </source>
</reference>
<accession>A0ACC7NH37</accession>
<evidence type="ECO:0000313" key="2">
    <source>
        <dbReference type="Proteomes" id="UP001629235"/>
    </source>
</evidence>
<keyword evidence="2" id="KW-1185">Reference proteome</keyword>
<organism evidence="1 2">
    <name type="scientific">Paraburkholderia rhynchosiae</name>
    <dbReference type="NCBI Taxonomy" id="487049"/>
    <lineage>
        <taxon>Bacteria</taxon>
        <taxon>Pseudomonadati</taxon>
        <taxon>Pseudomonadota</taxon>
        <taxon>Betaproteobacteria</taxon>
        <taxon>Burkholderiales</taxon>
        <taxon>Burkholderiaceae</taxon>
        <taxon>Paraburkholderia</taxon>
    </lineage>
</organism>
<dbReference type="Proteomes" id="UP001629235">
    <property type="component" value="Unassembled WGS sequence"/>
</dbReference>
<sequence>MLRPLSGSSPKGANSSTWDASGNLLTQTNPGGSSNYTYDDLGRPIRLIVRGATGTTVTSVRYADATTLRPYLIASSGKMRAFAYDVQGNTTGISDLTTDDPTGESGFDAHSIDGQQTTYGVLRS</sequence>